<dbReference type="Proteomes" id="UP001060085">
    <property type="component" value="Linkage Group LG08"/>
</dbReference>
<comment type="caution">
    <text evidence="1">The sequence shown here is derived from an EMBL/GenBank/DDBJ whole genome shotgun (WGS) entry which is preliminary data.</text>
</comment>
<sequence length="206" mass="23498">MIISRILNMHPLSSIGNAYNMIIREERHSFITRDQEARAEAIAFDALVKADKSGLICTVSHKSGHASLDYFQVTRLPDWWPDKSKLSFGKSDLISKNSGRANFQEQWKSTWSRRSAGQPRLTSPSSSISDLAALVTNSSGRAWSSVYPIDDDYCWCRDWVATMYSCEWAATMARLLTKWASTIGWIYHAVAHLQWTMGFRLEYSFN</sequence>
<evidence type="ECO:0000313" key="2">
    <source>
        <dbReference type="Proteomes" id="UP001060085"/>
    </source>
</evidence>
<dbReference type="EMBL" id="CM044708">
    <property type="protein sequence ID" value="KAI5650606.1"/>
    <property type="molecule type" value="Genomic_DNA"/>
</dbReference>
<name>A0ACB9ZUW0_CATRO</name>
<gene>
    <name evidence="1" type="ORF">M9H77_36611</name>
</gene>
<accession>A0ACB9ZUW0</accession>
<protein>
    <submittedName>
        <fullName evidence="1">Uncharacterized protein</fullName>
    </submittedName>
</protein>
<organism evidence="1 2">
    <name type="scientific">Catharanthus roseus</name>
    <name type="common">Madagascar periwinkle</name>
    <name type="synonym">Vinca rosea</name>
    <dbReference type="NCBI Taxonomy" id="4058"/>
    <lineage>
        <taxon>Eukaryota</taxon>
        <taxon>Viridiplantae</taxon>
        <taxon>Streptophyta</taxon>
        <taxon>Embryophyta</taxon>
        <taxon>Tracheophyta</taxon>
        <taxon>Spermatophyta</taxon>
        <taxon>Magnoliopsida</taxon>
        <taxon>eudicotyledons</taxon>
        <taxon>Gunneridae</taxon>
        <taxon>Pentapetalae</taxon>
        <taxon>asterids</taxon>
        <taxon>lamiids</taxon>
        <taxon>Gentianales</taxon>
        <taxon>Apocynaceae</taxon>
        <taxon>Rauvolfioideae</taxon>
        <taxon>Vinceae</taxon>
        <taxon>Catharanthinae</taxon>
        <taxon>Catharanthus</taxon>
    </lineage>
</organism>
<reference evidence="2" key="1">
    <citation type="journal article" date="2023" name="Nat. Plants">
        <title>Single-cell RNA sequencing provides a high-resolution roadmap for understanding the multicellular compartmentation of specialized metabolism.</title>
        <authorList>
            <person name="Sun S."/>
            <person name="Shen X."/>
            <person name="Li Y."/>
            <person name="Li Y."/>
            <person name="Wang S."/>
            <person name="Li R."/>
            <person name="Zhang H."/>
            <person name="Shen G."/>
            <person name="Guo B."/>
            <person name="Wei J."/>
            <person name="Xu J."/>
            <person name="St-Pierre B."/>
            <person name="Chen S."/>
            <person name="Sun C."/>
        </authorList>
    </citation>
    <scope>NUCLEOTIDE SEQUENCE [LARGE SCALE GENOMIC DNA]</scope>
</reference>
<evidence type="ECO:0000313" key="1">
    <source>
        <dbReference type="EMBL" id="KAI5650606.1"/>
    </source>
</evidence>
<keyword evidence="2" id="KW-1185">Reference proteome</keyword>
<proteinExistence type="predicted"/>